<feature type="region of interest" description="Disordered" evidence="1">
    <location>
        <begin position="446"/>
        <end position="550"/>
    </location>
</feature>
<feature type="compositionally biased region" description="Low complexity" evidence="1">
    <location>
        <begin position="523"/>
        <end position="536"/>
    </location>
</feature>
<feature type="compositionally biased region" description="Gly residues" evidence="1">
    <location>
        <begin position="986"/>
        <end position="996"/>
    </location>
</feature>
<dbReference type="Proteomes" id="UP000722791">
    <property type="component" value="Unassembled WGS sequence"/>
</dbReference>
<dbReference type="EMBL" id="BNCQ01000037">
    <property type="protein sequence ID" value="GIM11218.1"/>
    <property type="molecule type" value="Genomic_DNA"/>
</dbReference>
<dbReference type="AlphaFoldDB" id="A0A8J4CPV5"/>
<evidence type="ECO:0000313" key="2">
    <source>
        <dbReference type="EMBL" id="GIL87553.1"/>
    </source>
</evidence>
<protein>
    <recommendedName>
        <fullName evidence="5">Right handed beta helix domain-containing protein</fullName>
    </recommendedName>
</protein>
<feature type="region of interest" description="Disordered" evidence="1">
    <location>
        <begin position="99"/>
        <end position="284"/>
    </location>
</feature>
<evidence type="ECO:0008006" key="5">
    <source>
        <dbReference type="Google" id="ProtNLM"/>
    </source>
</evidence>
<feature type="region of interest" description="Disordered" evidence="1">
    <location>
        <begin position="963"/>
        <end position="1022"/>
    </location>
</feature>
<keyword evidence="4" id="KW-1185">Reference proteome</keyword>
<evidence type="ECO:0000256" key="1">
    <source>
        <dbReference type="SAM" id="MobiDB-lite"/>
    </source>
</evidence>
<dbReference type="Proteomes" id="UP000747110">
    <property type="component" value="Unassembled WGS sequence"/>
</dbReference>
<feature type="compositionally biased region" description="Basic and acidic residues" evidence="1">
    <location>
        <begin position="463"/>
        <end position="472"/>
    </location>
</feature>
<accession>A0A8J4CPV5</accession>
<feature type="compositionally biased region" description="Basic residues" evidence="1">
    <location>
        <begin position="230"/>
        <end position="244"/>
    </location>
</feature>
<feature type="region of interest" description="Disordered" evidence="1">
    <location>
        <begin position="576"/>
        <end position="602"/>
    </location>
</feature>
<feature type="compositionally biased region" description="Polar residues" evidence="1">
    <location>
        <begin position="259"/>
        <end position="270"/>
    </location>
</feature>
<gene>
    <name evidence="2" type="ORF">Vretifemale_15597</name>
    <name evidence="3" type="ORF">Vretimale_14767</name>
</gene>
<dbReference type="EMBL" id="BNCP01000040">
    <property type="protein sequence ID" value="GIL87553.1"/>
    <property type="molecule type" value="Genomic_DNA"/>
</dbReference>
<comment type="caution">
    <text evidence="2">The sequence shown here is derived from an EMBL/GenBank/DDBJ whole genome shotgun (WGS) entry which is preliminary data.</text>
</comment>
<proteinExistence type="predicted"/>
<dbReference type="OrthoDB" id="551925at2759"/>
<name>A0A8J4CPV5_9CHLO</name>
<reference evidence="2" key="1">
    <citation type="journal article" date="2021" name="Proc. Natl. Acad. Sci. U.S.A.">
        <title>Three genomes in the algal genus Volvox reveal the fate of a haploid sex-determining region after a transition to homothallism.</title>
        <authorList>
            <person name="Yamamoto K."/>
            <person name="Hamaji T."/>
            <person name="Kawai-Toyooka H."/>
            <person name="Matsuzaki R."/>
            <person name="Takahashi F."/>
            <person name="Nishimura Y."/>
            <person name="Kawachi M."/>
            <person name="Noguchi H."/>
            <person name="Minakuchi Y."/>
            <person name="Umen J.G."/>
            <person name="Toyoda A."/>
            <person name="Nozaki H."/>
        </authorList>
    </citation>
    <scope>NUCLEOTIDE SEQUENCE</scope>
    <source>
        <strain evidence="3">NIES-3785</strain>
        <strain evidence="2">NIES-3786</strain>
    </source>
</reference>
<feature type="compositionally biased region" description="Low complexity" evidence="1">
    <location>
        <begin position="997"/>
        <end position="1022"/>
    </location>
</feature>
<feature type="compositionally biased region" description="Low complexity" evidence="1">
    <location>
        <begin position="177"/>
        <end position="193"/>
    </location>
</feature>
<organism evidence="2 4">
    <name type="scientific">Volvox reticuliferus</name>
    <dbReference type="NCBI Taxonomy" id="1737510"/>
    <lineage>
        <taxon>Eukaryota</taxon>
        <taxon>Viridiplantae</taxon>
        <taxon>Chlorophyta</taxon>
        <taxon>core chlorophytes</taxon>
        <taxon>Chlorophyceae</taxon>
        <taxon>CS clade</taxon>
        <taxon>Chlamydomonadales</taxon>
        <taxon>Volvocaceae</taxon>
        <taxon>Volvox</taxon>
    </lineage>
</organism>
<sequence>MRRGTALSSGPVSNKDFLIPHTTSSVTCRPNQAAAPHGKRWPSQKKLASAGSFTIILSGLVRKDAVWVAAGQASDVNPAGSSEPQVAATKPKYRRRAKIQKAANAGPERLGQANAVTEARRHRSHHVVTQQKSVDDSRNSDEESDGAPLPIARASPVPLPNKRRTRITNPAGANLVDGSSSSNDDNYNDGHNSTSSNKKSILARSPSTNSSSNRSSSPSSSPPELTGVKRTTRRPTATRRRRRAAAVSTAPVGLIDDMQLSQQATSTEGGATTNATTSVAPPPPVPVLEVASDTDISLFAPPFKQGEDGFSEGCDAAVTAEEAAAVANTVAMLLSSAPSPAEAPPEGMETTTTELGISAGAVAAAAAAAAEQQASDVRVTATRVAVASEAAGAQSSALEVPSLEVACGVASEQAHGDVVVTGAADNYELISELEAGEAVADPRVRTGAATTTSAPAELQPHNAKLESGRPEELNPIAQGAQGRPQAINATSDSEAMDAAAGRTNGDEPAVLSLAAGGDSPGITADAGSSAGDGATAEVSQSGATPAKEEELDDTAVAISVLAAAAASGAAAAVAGQHPFPYAPRGGTRRRTSTWELRPPARRPPRVVPFTDVGGVRELQALINAVSEPTIIDLQGAVLTLAAAAEPSQSPPPSTERAELQTELPPAAAPTPVATTALVPFSIASKIPGWSSVAELVVERAKMLATEPSKLATGAADGSASAPQPPDGVLLLHRDDVTLTNGTLQLQKDCRLVVTGRRVTLRRVEVVDVEAAGWGRQATALPATCLQPSALITVISPNSSSLYGIGPSAMYGSGDAGGPSLELDDCSVIASGRDRDLARVDGAGGGATLTARFSRLRGGANAAVAAENSTLYLDCCELEGYTASGVVALGASVRLVGSRLLGLAGSIVGLQAVAGSQVSVLGCFLRGHSSNVECMGGSSVDMQGCVLSRSDCRYGLTLHAASAGAASGPHHTHTPPAIPAAGSSSSSGGGGSGGGGSSVSSSSPSSSPSLPSPSSAAANSASSHTGRMRLTDCELSHAIQLGGGEVELERCTFALRPTPADRAMPPVQNMSGPALGSNLLAIMAAMKNAVALSQGVLSSASGAGDAGAAFAGRVAATASLRVAGCRVGGGNGGSGEGQVVMEAAQEARVFVSGSPGVLIRRCGGASGVP</sequence>
<evidence type="ECO:0000313" key="4">
    <source>
        <dbReference type="Proteomes" id="UP000747110"/>
    </source>
</evidence>
<evidence type="ECO:0000313" key="3">
    <source>
        <dbReference type="EMBL" id="GIM11218.1"/>
    </source>
</evidence>
<feature type="compositionally biased region" description="Low complexity" evidence="1">
    <location>
        <begin position="204"/>
        <end position="223"/>
    </location>
</feature>